<accession>A0ABR1F130</accession>
<dbReference type="Gene3D" id="2.70.150.10">
    <property type="entry name" value="Calcium-transporting ATPase, cytoplasmic transduction domain A"/>
    <property type="match status" value="1"/>
</dbReference>
<dbReference type="Pfam" id="PF13246">
    <property type="entry name" value="Cation_ATPase"/>
    <property type="match status" value="1"/>
</dbReference>
<dbReference type="InterPro" id="IPR018303">
    <property type="entry name" value="ATPase_P-typ_P_site"/>
</dbReference>
<sequence>MDPPQSAAPTTSPSVAFCAISIEDTALRLGTSLARGLESLQDAAYRRSVHGPNELSDDTKDSLLKRFAQQFYENPLILLLLGSAGLSFFMGNLDDAISITIAILIVVTVGFVQEYRSEKSLEALTRLVPHHANLVRGDAVLQVPAASLVPGDLVSFSVGDRIPADVRITTAVHLQIDESSLTGENRPVTKTAEPVDDSRWPAPSVIPVNERHSCAFMGTLVRDGRGSGVVIGTGKATEFGNVFTMMASIAKPKTPLQQSMDKLGKDLSYLSFGVIGCICLIGVFQGRSWLEMFTIGVSLAVAAIPEGLPIIVTVTLALGVLRMAKRRAIMRRLPSVETLGCVNVICSDKTGTLTMNHLTVTEIWTVDMNEPLVVSEGSSAEANLAMKNSLIIGSNCNNSVYVQQDHKLHGPPTDIALTEVIDKFGMEDPRPTRERIHETPFSSARKWMGVSSKAVGATGGSGAIHVKGGYDVVINFCDTIMNAQGKTVPLDAGMRKKVMDAAEKLARRGLRVLAFALGSGDSTENPANLALCGLMGMYDPPRPNVSKSIWRLAQGGVRVIMITGDSEVTAASIATSIGIPLYGASANDRAIMRGEKIEHMTETELQDEMSTVTVFARTSPEHKMKIIRALQAKGDVVAMTGDGVNDAPALKMADIGISMGLMGTDVANEAADMILTDDDFSTILAAIEEGKAIFSNIQNFLTFQLSTSIAALSLVAVATTIGLPNPLNAMQILWINILMDGPPAQSLGVEPVDPEIMSRPPRRRDDKILTAKLFKRTVMSAAVIFLGTMFVYILEMTDGKVTKRDTTMTFTCFVLFDMFNALGCRSESKSIFELGVASNRIFNLAVGGSLLGQLAVIYLPFLQRVFQTEALSLKDLLMLTVIASTVLIVDEARKYLRKSKFLSGYSLNV</sequence>
<dbReference type="InterPro" id="IPR008250">
    <property type="entry name" value="ATPase_P-typ_transduc_dom_A_sf"/>
</dbReference>
<evidence type="ECO:0000256" key="5">
    <source>
        <dbReference type="ARBA" id="ARBA00022741"/>
    </source>
</evidence>
<dbReference type="Gene3D" id="1.20.1110.10">
    <property type="entry name" value="Calcium-transporting ATPase, transmembrane domain"/>
    <property type="match status" value="1"/>
</dbReference>
<dbReference type="SFLD" id="SFLDF00027">
    <property type="entry name" value="p-type_atpase"/>
    <property type="match status" value="1"/>
</dbReference>
<dbReference type="RefSeq" id="XP_064766582.1">
    <property type="nucleotide sequence ID" value="XM_064915318.1"/>
</dbReference>
<feature type="transmembrane region" description="Helical" evidence="12">
    <location>
        <begin position="267"/>
        <end position="286"/>
    </location>
</feature>
<evidence type="ECO:0000259" key="13">
    <source>
        <dbReference type="SMART" id="SM00831"/>
    </source>
</evidence>
<dbReference type="Gene3D" id="3.40.50.1000">
    <property type="entry name" value="HAD superfamily/HAD-like"/>
    <property type="match status" value="1"/>
</dbReference>
<dbReference type="SFLD" id="SFLDS00003">
    <property type="entry name" value="Haloacid_Dehalogenase"/>
    <property type="match status" value="1"/>
</dbReference>
<evidence type="ECO:0000256" key="9">
    <source>
        <dbReference type="ARBA" id="ARBA00022989"/>
    </source>
</evidence>
<feature type="transmembrane region" description="Helical" evidence="12">
    <location>
        <begin position="71"/>
        <end position="90"/>
    </location>
</feature>
<evidence type="ECO:0000313" key="14">
    <source>
        <dbReference type="EMBL" id="KAK7203549.1"/>
    </source>
</evidence>
<keyword evidence="3 12" id="KW-0109">Calcium transport</keyword>
<evidence type="ECO:0000256" key="7">
    <source>
        <dbReference type="ARBA" id="ARBA00022840"/>
    </source>
</evidence>
<evidence type="ECO:0000256" key="2">
    <source>
        <dbReference type="ARBA" id="ARBA00022448"/>
    </source>
</evidence>
<dbReference type="InterPro" id="IPR006413">
    <property type="entry name" value="P-type_ATPase_IIA_PMR1"/>
</dbReference>
<evidence type="ECO:0000256" key="12">
    <source>
        <dbReference type="RuleBase" id="RU361146"/>
    </source>
</evidence>
<dbReference type="InterPro" id="IPR023298">
    <property type="entry name" value="ATPase_P-typ_TM_dom_sf"/>
</dbReference>
<gene>
    <name evidence="14" type="ORF">BZA70DRAFT_67289</name>
</gene>
<dbReference type="InterPro" id="IPR044492">
    <property type="entry name" value="P_typ_ATPase_HD_dom"/>
</dbReference>
<dbReference type="Pfam" id="PF00690">
    <property type="entry name" value="Cation_ATPase_N"/>
    <property type="match status" value="1"/>
</dbReference>
<evidence type="ECO:0000256" key="8">
    <source>
        <dbReference type="ARBA" id="ARBA00022967"/>
    </source>
</evidence>
<keyword evidence="11 12" id="KW-0472">Membrane</keyword>
<dbReference type="SUPFAM" id="SSF56784">
    <property type="entry name" value="HAD-like"/>
    <property type="match status" value="1"/>
</dbReference>
<dbReference type="SUPFAM" id="SSF81653">
    <property type="entry name" value="Calcium ATPase, transduction domain A"/>
    <property type="match status" value="1"/>
</dbReference>
<keyword evidence="2 12" id="KW-0813">Transport</keyword>
<reference evidence="14 15" key="1">
    <citation type="submission" date="2024-03" db="EMBL/GenBank/DDBJ databases">
        <title>Genome-scale model development and genomic sequencing of the oleaginous clade Lipomyces.</title>
        <authorList>
            <consortium name="Lawrence Berkeley National Laboratory"/>
            <person name="Czajka J.J."/>
            <person name="Han Y."/>
            <person name="Kim J."/>
            <person name="Mondo S.J."/>
            <person name="Hofstad B.A."/>
            <person name="Robles A."/>
            <person name="Haridas S."/>
            <person name="Riley R."/>
            <person name="LaButti K."/>
            <person name="Pangilinan J."/>
            <person name="Andreopoulos W."/>
            <person name="Lipzen A."/>
            <person name="Yan J."/>
            <person name="Wang M."/>
            <person name="Ng V."/>
            <person name="Grigoriev I.V."/>
            <person name="Spatafora J.W."/>
            <person name="Magnuson J.K."/>
            <person name="Baker S.E."/>
            <person name="Pomraning K.R."/>
        </authorList>
    </citation>
    <scope>NUCLEOTIDE SEQUENCE [LARGE SCALE GENOMIC DNA]</scope>
    <source>
        <strain evidence="14 15">Phaff 52-87</strain>
    </source>
</reference>
<dbReference type="Proteomes" id="UP001498771">
    <property type="component" value="Unassembled WGS sequence"/>
</dbReference>
<comment type="caution">
    <text evidence="14">The sequence shown here is derived from an EMBL/GenBank/DDBJ whole genome shotgun (WGS) entry which is preliminary data.</text>
</comment>
<dbReference type="Gene3D" id="3.40.1110.10">
    <property type="entry name" value="Calcium-transporting ATPase, cytoplasmic domain N"/>
    <property type="match status" value="1"/>
</dbReference>
<dbReference type="EC" id="7.2.2.10" evidence="12"/>
<comment type="catalytic activity">
    <reaction evidence="12">
        <text>Ca(2+)(in) + ATP + H2O = Ca(2+)(out) + ADP + phosphate + H(+)</text>
        <dbReference type="Rhea" id="RHEA:18105"/>
        <dbReference type="ChEBI" id="CHEBI:15377"/>
        <dbReference type="ChEBI" id="CHEBI:15378"/>
        <dbReference type="ChEBI" id="CHEBI:29108"/>
        <dbReference type="ChEBI" id="CHEBI:30616"/>
        <dbReference type="ChEBI" id="CHEBI:43474"/>
        <dbReference type="ChEBI" id="CHEBI:456216"/>
        <dbReference type="EC" id="7.2.2.10"/>
    </reaction>
</comment>
<dbReference type="Pfam" id="PF00689">
    <property type="entry name" value="Cation_ATPase_C"/>
    <property type="match status" value="1"/>
</dbReference>
<dbReference type="SUPFAM" id="SSF81660">
    <property type="entry name" value="Metal cation-transporting ATPase, ATP-binding domain N"/>
    <property type="match status" value="1"/>
</dbReference>
<keyword evidence="6 12" id="KW-0106">Calcium</keyword>
<feature type="transmembrane region" description="Helical" evidence="12">
    <location>
        <begin position="292"/>
        <end position="321"/>
    </location>
</feature>
<dbReference type="PRINTS" id="PR00119">
    <property type="entry name" value="CATATPASE"/>
</dbReference>
<keyword evidence="9 12" id="KW-1133">Transmembrane helix</keyword>
<keyword evidence="15" id="KW-1185">Reference proteome</keyword>
<dbReference type="PROSITE" id="PS00154">
    <property type="entry name" value="ATPASE_E1_E2"/>
    <property type="match status" value="1"/>
</dbReference>
<keyword evidence="7 12" id="KW-0067">ATP-binding</keyword>
<proteinExistence type="inferred from homology"/>
<evidence type="ECO:0000256" key="6">
    <source>
        <dbReference type="ARBA" id="ARBA00022837"/>
    </source>
</evidence>
<dbReference type="NCBIfam" id="TIGR01494">
    <property type="entry name" value="ATPase_P-type"/>
    <property type="match status" value="2"/>
</dbReference>
<dbReference type="EMBL" id="JBBJBU010000011">
    <property type="protein sequence ID" value="KAK7203549.1"/>
    <property type="molecule type" value="Genomic_DNA"/>
</dbReference>
<dbReference type="InterPro" id="IPR006068">
    <property type="entry name" value="ATPase_P-typ_cation-transptr_C"/>
</dbReference>
<evidence type="ECO:0000256" key="1">
    <source>
        <dbReference type="ARBA" id="ARBA00004127"/>
    </source>
</evidence>
<comment type="similarity">
    <text evidence="12">Belongs to the cation transport ATPase (P-type) (TC 3.A.3) family.</text>
</comment>
<dbReference type="SMART" id="SM00831">
    <property type="entry name" value="Cation_ATPase_N"/>
    <property type="match status" value="1"/>
</dbReference>
<name>A0ABR1F130_9ASCO</name>
<dbReference type="PRINTS" id="PR00120">
    <property type="entry name" value="HATPASE"/>
</dbReference>
<keyword evidence="5 12" id="KW-0547">Nucleotide-binding</keyword>
<dbReference type="InterPro" id="IPR023299">
    <property type="entry name" value="ATPase_P-typ_cyto_dom_N"/>
</dbReference>
<feature type="transmembrane region" description="Helical" evidence="12">
    <location>
        <begin position="96"/>
        <end position="112"/>
    </location>
</feature>
<comment type="subcellular location">
    <subcellularLocation>
        <location evidence="1">Endomembrane system</location>
        <topology evidence="1">Multi-pass membrane protein</topology>
    </subcellularLocation>
    <subcellularLocation>
        <location evidence="12">Membrane</location>
        <topology evidence="12">Multi-pass membrane protein</topology>
    </subcellularLocation>
</comment>
<dbReference type="Pfam" id="PF00122">
    <property type="entry name" value="E1-E2_ATPase"/>
    <property type="match status" value="1"/>
</dbReference>
<keyword evidence="10 12" id="KW-0406">Ion transport</keyword>
<comment type="caution">
    <text evidence="12">Lacks conserved residue(s) required for the propagation of feature annotation.</text>
</comment>
<dbReference type="NCBIfam" id="TIGR01522">
    <property type="entry name" value="ATPase-IIA2_Ca"/>
    <property type="match status" value="1"/>
</dbReference>
<evidence type="ECO:0000256" key="10">
    <source>
        <dbReference type="ARBA" id="ARBA00023065"/>
    </source>
</evidence>
<evidence type="ECO:0000313" key="15">
    <source>
        <dbReference type="Proteomes" id="UP001498771"/>
    </source>
</evidence>
<keyword evidence="8" id="KW-1278">Translocase</keyword>
<dbReference type="InterPro" id="IPR023214">
    <property type="entry name" value="HAD_sf"/>
</dbReference>
<dbReference type="InterPro" id="IPR059000">
    <property type="entry name" value="ATPase_P-type_domA"/>
</dbReference>
<dbReference type="InterPro" id="IPR004014">
    <property type="entry name" value="ATPase_P-typ_cation-transptr_N"/>
</dbReference>
<feature type="domain" description="Cation-transporting P-type ATPase N-terminal" evidence="13">
    <location>
        <begin position="16"/>
        <end position="92"/>
    </location>
</feature>
<protein>
    <recommendedName>
        <fullName evidence="12">Calcium-transporting ATPase</fullName>
        <ecNumber evidence="12">7.2.2.10</ecNumber>
    </recommendedName>
</protein>
<keyword evidence="4 12" id="KW-0812">Transmembrane</keyword>
<evidence type="ECO:0000256" key="11">
    <source>
        <dbReference type="ARBA" id="ARBA00023136"/>
    </source>
</evidence>
<evidence type="ECO:0000256" key="3">
    <source>
        <dbReference type="ARBA" id="ARBA00022568"/>
    </source>
</evidence>
<dbReference type="GeneID" id="90040830"/>
<dbReference type="SUPFAM" id="SSF81665">
    <property type="entry name" value="Calcium ATPase, transmembrane domain M"/>
    <property type="match status" value="1"/>
</dbReference>
<dbReference type="InterPro" id="IPR001757">
    <property type="entry name" value="P_typ_ATPase"/>
</dbReference>
<evidence type="ECO:0000256" key="4">
    <source>
        <dbReference type="ARBA" id="ARBA00022692"/>
    </source>
</evidence>
<dbReference type="SFLD" id="SFLDG00002">
    <property type="entry name" value="C1.7:_P-type_atpase_like"/>
    <property type="match status" value="1"/>
</dbReference>
<dbReference type="InterPro" id="IPR036412">
    <property type="entry name" value="HAD-like_sf"/>
</dbReference>
<dbReference type="PANTHER" id="PTHR42861">
    <property type="entry name" value="CALCIUM-TRANSPORTING ATPASE"/>
    <property type="match status" value="1"/>
</dbReference>
<organism evidence="14 15">
    <name type="scientific">Myxozyma melibiosi</name>
    <dbReference type="NCBI Taxonomy" id="54550"/>
    <lineage>
        <taxon>Eukaryota</taxon>
        <taxon>Fungi</taxon>
        <taxon>Dikarya</taxon>
        <taxon>Ascomycota</taxon>
        <taxon>Saccharomycotina</taxon>
        <taxon>Lipomycetes</taxon>
        <taxon>Lipomycetales</taxon>
        <taxon>Lipomycetaceae</taxon>
        <taxon>Myxozyma</taxon>
    </lineage>
</organism>
<comment type="function">
    <text evidence="12">Catalyzes the hydrolysis of ATP coupled with the transport of calcium.</text>
</comment>
<feature type="transmembrane region" description="Helical" evidence="12">
    <location>
        <begin position="842"/>
        <end position="861"/>
    </location>
</feature>
<feature type="transmembrane region" description="Helical" evidence="12">
    <location>
        <begin position="773"/>
        <end position="794"/>
    </location>
</feature>